<dbReference type="Proteomes" id="UP000419138">
    <property type="component" value="Unassembled WGS sequence"/>
</dbReference>
<organism evidence="2 3">
    <name type="scientific">Streptomyces jumonjinensis</name>
    <dbReference type="NCBI Taxonomy" id="1945"/>
    <lineage>
        <taxon>Bacteria</taxon>
        <taxon>Bacillati</taxon>
        <taxon>Actinomycetota</taxon>
        <taxon>Actinomycetes</taxon>
        <taxon>Kitasatosporales</taxon>
        <taxon>Streptomycetaceae</taxon>
        <taxon>Streptomyces</taxon>
    </lineage>
</organism>
<dbReference type="EMBL" id="VCLA01000029">
    <property type="protein sequence ID" value="MQS99438.1"/>
    <property type="molecule type" value="Genomic_DNA"/>
</dbReference>
<comment type="caution">
    <text evidence="2">The sequence shown here is derived from an EMBL/GenBank/DDBJ whole genome shotgun (WGS) entry which is preliminary data.</text>
</comment>
<sequence>MPSSSADFVQEALARARSAAPVEPGPAVRSTPRRPGEPLSVPPPLDRVLRLSLAGGRLRPVASAGALHPVETRLLVGPGCGIPPGRYGYDPGRHRLFREGDPPGPVPDGAFAALGARVGPTVAHYGHRAWPLVLLDVGHAAAAVTLARAAGGESFLGVDPFLGVGSLPGVDPFLGVGSLSGVEPFPGA</sequence>
<proteinExistence type="predicted"/>
<dbReference type="AlphaFoldDB" id="A0A646KB10"/>
<evidence type="ECO:0000313" key="2">
    <source>
        <dbReference type="EMBL" id="MQS99438.1"/>
    </source>
</evidence>
<reference evidence="2 3" key="1">
    <citation type="submission" date="2019-05" db="EMBL/GenBank/DDBJ databases">
        <title>Comparative genomics and metabolomics analyses of clavulanic acid producing Streptomyces species provides insight into specialized metabolism and evolution of beta-lactam biosynthetic gene clusters.</title>
        <authorList>
            <person name="Moore M.A."/>
            <person name="Cruz-Morales P."/>
            <person name="Barona Gomez F."/>
            <person name="Kapil T."/>
        </authorList>
    </citation>
    <scope>NUCLEOTIDE SEQUENCE [LARGE SCALE GENOMIC DNA]</scope>
    <source>
        <strain evidence="2 3">NRRL 5741</strain>
    </source>
</reference>
<dbReference type="InterPro" id="IPR000415">
    <property type="entry name" value="Nitroreductase-like"/>
</dbReference>
<name>A0A646KB10_STRJU</name>
<accession>A0A646KB10</accession>
<dbReference type="Gene3D" id="3.40.109.10">
    <property type="entry name" value="NADH Oxidase"/>
    <property type="match status" value="1"/>
</dbReference>
<dbReference type="GO" id="GO:0016491">
    <property type="term" value="F:oxidoreductase activity"/>
    <property type="evidence" value="ECO:0007669"/>
    <property type="project" value="InterPro"/>
</dbReference>
<gene>
    <name evidence="2" type="ORF">FF041_04225</name>
</gene>
<evidence type="ECO:0008006" key="4">
    <source>
        <dbReference type="Google" id="ProtNLM"/>
    </source>
</evidence>
<feature type="region of interest" description="Disordered" evidence="1">
    <location>
        <begin position="1"/>
        <end position="44"/>
    </location>
</feature>
<keyword evidence="3" id="KW-1185">Reference proteome</keyword>
<evidence type="ECO:0000313" key="3">
    <source>
        <dbReference type="Proteomes" id="UP000419138"/>
    </source>
</evidence>
<protein>
    <recommendedName>
        <fullName evidence="4">Nitroreductase</fullName>
    </recommendedName>
</protein>
<feature type="non-terminal residue" evidence="2">
    <location>
        <position position="188"/>
    </location>
</feature>
<evidence type="ECO:0000256" key="1">
    <source>
        <dbReference type="SAM" id="MobiDB-lite"/>
    </source>
</evidence>